<organism evidence="1 2">
    <name type="scientific">Ramazzottius varieornatus</name>
    <name type="common">Water bear</name>
    <name type="synonym">Tardigrade</name>
    <dbReference type="NCBI Taxonomy" id="947166"/>
    <lineage>
        <taxon>Eukaryota</taxon>
        <taxon>Metazoa</taxon>
        <taxon>Ecdysozoa</taxon>
        <taxon>Tardigrada</taxon>
        <taxon>Eutardigrada</taxon>
        <taxon>Parachela</taxon>
        <taxon>Hypsibioidea</taxon>
        <taxon>Ramazzottiidae</taxon>
        <taxon>Ramazzottius</taxon>
    </lineage>
</organism>
<evidence type="ECO:0000313" key="2">
    <source>
        <dbReference type="Proteomes" id="UP000186922"/>
    </source>
</evidence>
<protein>
    <submittedName>
        <fullName evidence="1">Uncharacterized protein</fullName>
    </submittedName>
</protein>
<keyword evidence="2" id="KW-1185">Reference proteome</keyword>
<proteinExistence type="predicted"/>
<evidence type="ECO:0000313" key="1">
    <source>
        <dbReference type="EMBL" id="GAU98558.1"/>
    </source>
</evidence>
<dbReference type="AlphaFoldDB" id="A0A1D1VJ89"/>
<accession>A0A1D1VJ89</accession>
<comment type="caution">
    <text evidence="1">The sequence shown here is derived from an EMBL/GenBank/DDBJ whole genome shotgun (WGS) entry which is preliminary data.</text>
</comment>
<dbReference type="EMBL" id="BDGG01000004">
    <property type="protein sequence ID" value="GAU98558.1"/>
    <property type="molecule type" value="Genomic_DNA"/>
</dbReference>
<dbReference type="Proteomes" id="UP000186922">
    <property type="component" value="Unassembled WGS sequence"/>
</dbReference>
<gene>
    <name evidence="1" type="primary">RvY_09687-1</name>
    <name evidence="1" type="synonym">RvY_09687.1</name>
    <name evidence="1" type="ORF">RvY_09687</name>
</gene>
<reference evidence="1 2" key="1">
    <citation type="journal article" date="2016" name="Nat. Commun.">
        <title>Extremotolerant tardigrade genome and improved radiotolerance of human cultured cells by tardigrade-unique protein.</title>
        <authorList>
            <person name="Hashimoto T."/>
            <person name="Horikawa D.D."/>
            <person name="Saito Y."/>
            <person name="Kuwahara H."/>
            <person name="Kozuka-Hata H."/>
            <person name="Shin-I T."/>
            <person name="Minakuchi Y."/>
            <person name="Ohishi K."/>
            <person name="Motoyama A."/>
            <person name="Aizu T."/>
            <person name="Enomoto A."/>
            <person name="Kondo K."/>
            <person name="Tanaka S."/>
            <person name="Hara Y."/>
            <person name="Koshikawa S."/>
            <person name="Sagara H."/>
            <person name="Miura T."/>
            <person name="Yokobori S."/>
            <person name="Miyagawa K."/>
            <person name="Suzuki Y."/>
            <person name="Kubo T."/>
            <person name="Oyama M."/>
            <person name="Kohara Y."/>
            <person name="Fujiyama A."/>
            <person name="Arakawa K."/>
            <person name="Katayama T."/>
            <person name="Toyoda A."/>
            <person name="Kunieda T."/>
        </authorList>
    </citation>
    <scope>NUCLEOTIDE SEQUENCE [LARGE SCALE GENOMIC DNA]</scope>
    <source>
        <strain evidence="1 2">YOKOZUNA-1</strain>
    </source>
</reference>
<name>A0A1D1VJ89_RAMVA</name>
<sequence>MNVSGQPWKVQTIHSHRDEQALCWSEEERGSEQSSELLLALDAVEWSLSPEE</sequence>